<organism evidence="2 3">
    <name type="scientific">Pontibacter locisalis</name>
    <dbReference type="NCBI Taxonomy" id="1719035"/>
    <lineage>
        <taxon>Bacteria</taxon>
        <taxon>Pseudomonadati</taxon>
        <taxon>Bacteroidota</taxon>
        <taxon>Cytophagia</taxon>
        <taxon>Cytophagales</taxon>
        <taxon>Hymenobacteraceae</taxon>
        <taxon>Pontibacter</taxon>
    </lineage>
</organism>
<accession>A0ABW5IHC7</accession>
<feature type="region of interest" description="Disordered" evidence="1">
    <location>
        <begin position="1"/>
        <end position="20"/>
    </location>
</feature>
<gene>
    <name evidence="2" type="ORF">ACFSRY_04110</name>
</gene>
<reference evidence="3" key="1">
    <citation type="journal article" date="2019" name="Int. J. Syst. Evol. Microbiol.">
        <title>The Global Catalogue of Microorganisms (GCM) 10K type strain sequencing project: providing services to taxonomists for standard genome sequencing and annotation.</title>
        <authorList>
            <consortium name="The Broad Institute Genomics Platform"/>
            <consortium name="The Broad Institute Genome Sequencing Center for Infectious Disease"/>
            <person name="Wu L."/>
            <person name="Ma J."/>
        </authorList>
    </citation>
    <scope>NUCLEOTIDE SEQUENCE [LARGE SCALE GENOMIC DNA]</scope>
    <source>
        <strain evidence="3">KCTC 42498</strain>
    </source>
</reference>
<dbReference type="Proteomes" id="UP001597544">
    <property type="component" value="Unassembled WGS sequence"/>
</dbReference>
<evidence type="ECO:0000313" key="2">
    <source>
        <dbReference type="EMBL" id="MFD2513037.1"/>
    </source>
</evidence>
<comment type="caution">
    <text evidence="2">The sequence shown here is derived from an EMBL/GenBank/DDBJ whole genome shotgun (WGS) entry which is preliminary data.</text>
</comment>
<keyword evidence="3" id="KW-1185">Reference proteome</keyword>
<evidence type="ECO:0000256" key="1">
    <source>
        <dbReference type="SAM" id="MobiDB-lite"/>
    </source>
</evidence>
<sequence>MHHVKPHTPDHRGSQIENQSGIICDLKKHTSKTILKAIADNPQESRREWMLSMFEWAGKQNTNNKNYQFWEQHNQPIELNTTLLMETRGRKLLLQH</sequence>
<dbReference type="EMBL" id="JBHULU010000004">
    <property type="protein sequence ID" value="MFD2513037.1"/>
    <property type="molecule type" value="Genomic_DNA"/>
</dbReference>
<proteinExistence type="predicted"/>
<protein>
    <submittedName>
        <fullName evidence="2">Uncharacterized protein</fullName>
    </submittedName>
</protein>
<evidence type="ECO:0000313" key="3">
    <source>
        <dbReference type="Proteomes" id="UP001597544"/>
    </source>
</evidence>
<name>A0ABW5IHC7_9BACT</name>
<dbReference type="RefSeq" id="WP_377503496.1">
    <property type="nucleotide sequence ID" value="NZ_JBHULU010000004.1"/>
</dbReference>